<keyword evidence="3" id="KW-1185">Reference proteome</keyword>
<dbReference type="EMBL" id="CP064942">
    <property type="protein sequence ID" value="QPH54806.1"/>
    <property type="molecule type" value="Genomic_DNA"/>
</dbReference>
<name>A0A7S9LTE6_9RHOB</name>
<accession>A0A7S9LTE6</accession>
<gene>
    <name evidence="2" type="ORF">I0K15_03270</name>
</gene>
<dbReference type="InterPro" id="IPR045676">
    <property type="entry name" value="DUF6194"/>
</dbReference>
<dbReference type="Proteomes" id="UP000594800">
    <property type="component" value="Chromosome"/>
</dbReference>
<reference evidence="2 3" key="1">
    <citation type="submission" date="2020-11" db="EMBL/GenBank/DDBJ databases">
        <title>Description of Pontivivens ytuae sp. nov. isolated from deep sea sediment of Mariana Trench.</title>
        <authorList>
            <person name="Wang Z."/>
            <person name="Sun Q.-L."/>
            <person name="Xu X.-D."/>
            <person name="Tang Y.-Z."/>
            <person name="Zhang J."/>
        </authorList>
    </citation>
    <scope>NUCLEOTIDE SEQUENCE [LARGE SCALE GENOMIC DNA]</scope>
    <source>
        <strain evidence="2 3">MT2928</strain>
    </source>
</reference>
<evidence type="ECO:0000313" key="2">
    <source>
        <dbReference type="EMBL" id="QPH54806.1"/>
    </source>
</evidence>
<dbReference type="AlphaFoldDB" id="A0A7S9LTE6"/>
<dbReference type="RefSeq" id="WP_196104007.1">
    <property type="nucleotide sequence ID" value="NZ_CP064942.1"/>
</dbReference>
<evidence type="ECO:0000259" key="1">
    <source>
        <dbReference type="Pfam" id="PF19694"/>
    </source>
</evidence>
<evidence type="ECO:0000313" key="3">
    <source>
        <dbReference type="Proteomes" id="UP000594800"/>
    </source>
</evidence>
<feature type="domain" description="DUF6194" evidence="1">
    <location>
        <begin position="9"/>
        <end position="154"/>
    </location>
</feature>
<proteinExistence type="predicted"/>
<protein>
    <recommendedName>
        <fullName evidence="1">DUF6194 domain-containing protein</fullName>
    </recommendedName>
</protein>
<sequence>MTSPDALPVDELIARITTAFPDLAPQPAWGEVTFYYNPGGRLRRGTYVCTIKERDGPNDRASRLDRPGVYRLNFGLPRPDYLERFGPPPPRPAKGRVIEGEHDFTALDRLMPHPVYGWMGWVAILNPSRPSVEALTPLLALSHAKAAAAFARRTA</sequence>
<dbReference type="Pfam" id="PF19694">
    <property type="entry name" value="DUF6194"/>
    <property type="match status" value="1"/>
</dbReference>
<dbReference type="KEGG" id="poz:I0K15_03270"/>
<organism evidence="2 3">
    <name type="scientific">Pontivivens ytuae</name>
    <dbReference type="NCBI Taxonomy" id="2789856"/>
    <lineage>
        <taxon>Bacteria</taxon>
        <taxon>Pseudomonadati</taxon>
        <taxon>Pseudomonadota</taxon>
        <taxon>Alphaproteobacteria</taxon>
        <taxon>Rhodobacterales</taxon>
        <taxon>Paracoccaceae</taxon>
        <taxon>Pontivivens</taxon>
    </lineage>
</organism>